<reference evidence="3 4" key="1">
    <citation type="submission" date="2018-11" db="EMBL/GenBank/DDBJ databases">
        <title>Genome sequence of Mycoplasma struthionis sp. nov.</title>
        <authorList>
            <person name="Spergser J."/>
        </authorList>
    </citation>
    <scope>NUCLEOTIDE SEQUENCE [LARGE SCALE GENOMIC DNA]</scope>
    <source>
        <strain evidence="3 4">237IA</strain>
    </source>
</reference>
<dbReference type="KEGG" id="mstr:EGN60_02655"/>
<proteinExistence type="predicted"/>
<dbReference type="AlphaFoldDB" id="A0A3G8LJL9"/>
<dbReference type="RefSeq" id="WP_124724531.1">
    <property type="nucleotide sequence ID" value="NZ_CP034044.1"/>
</dbReference>
<evidence type="ECO:0000256" key="2">
    <source>
        <dbReference type="SAM" id="SignalP"/>
    </source>
</evidence>
<feature type="region of interest" description="Disordered" evidence="1">
    <location>
        <begin position="33"/>
        <end position="65"/>
    </location>
</feature>
<keyword evidence="4" id="KW-1185">Reference proteome</keyword>
<evidence type="ECO:0000313" key="4">
    <source>
        <dbReference type="Proteomes" id="UP000275883"/>
    </source>
</evidence>
<dbReference type="PROSITE" id="PS51257">
    <property type="entry name" value="PROKAR_LIPOPROTEIN"/>
    <property type="match status" value="1"/>
</dbReference>
<feature type="compositionally biased region" description="Basic and acidic residues" evidence="1">
    <location>
        <begin position="38"/>
        <end position="65"/>
    </location>
</feature>
<feature type="chain" id="PRO_5018199999" description="Variable surface lipoprotein" evidence="2">
    <location>
        <begin position="24"/>
        <end position="81"/>
    </location>
</feature>
<organism evidence="3 4">
    <name type="scientific">Mycoplasma struthionis</name>
    <dbReference type="NCBI Taxonomy" id="538220"/>
    <lineage>
        <taxon>Bacteria</taxon>
        <taxon>Bacillati</taxon>
        <taxon>Mycoplasmatota</taxon>
        <taxon>Mollicutes</taxon>
        <taxon>Mycoplasmataceae</taxon>
        <taxon>Mycoplasma</taxon>
    </lineage>
</organism>
<name>A0A3G8LJL9_9MOLU</name>
<evidence type="ECO:0008006" key="5">
    <source>
        <dbReference type="Google" id="ProtNLM"/>
    </source>
</evidence>
<accession>A0A3G8LJL9</accession>
<protein>
    <recommendedName>
        <fullName evidence="5">Variable surface lipoprotein</fullName>
    </recommendedName>
</protein>
<keyword evidence="2" id="KW-0732">Signal</keyword>
<evidence type="ECO:0000313" key="3">
    <source>
        <dbReference type="EMBL" id="AZG68838.1"/>
    </source>
</evidence>
<dbReference type="EMBL" id="CP034044">
    <property type="protein sequence ID" value="AZG68838.1"/>
    <property type="molecule type" value="Genomic_DNA"/>
</dbReference>
<evidence type="ECO:0000256" key="1">
    <source>
        <dbReference type="SAM" id="MobiDB-lite"/>
    </source>
</evidence>
<sequence length="81" mass="8941">MYVNKKKISVLLLTISAPTIAIAPALMAAACQSGNSKTNEKKNEDNKKNLADEAKKEEEERVKANTAKIEKIEAKKKKLKV</sequence>
<feature type="signal peptide" evidence="2">
    <location>
        <begin position="1"/>
        <end position="23"/>
    </location>
</feature>
<gene>
    <name evidence="3" type="ORF">EGN60_02655</name>
</gene>
<dbReference type="Proteomes" id="UP000275883">
    <property type="component" value="Chromosome"/>
</dbReference>